<comment type="caution">
    <text evidence="1">The sequence shown here is derived from an EMBL/GenBank/DDBJ whole genome shotgun (WGS) entry which is preliminary data.</text>
</comment>
<proteinExistence type="predicted"/>
<keyword evidence="2" id="KW-1185">Reference proteome</keyword>
<protein>
    <submittedName>
        <fullName evidence="1">Uncharacterized protein</fullName>
    </submittedName>
</protein>
<name>A0AAD5RVS1_9PEZI</name>
<evidence type="ECO:0000313" key="1">
    <source>
        <dbReference type="EMBL" id="KAJ2905175.1"/>
    </source>
</evidence>
<reference evidence="1" key="1">
    <citation type="submission" date="2022-07" db="EMBL/GenBank/DDBJ databases">
        <title>Draft genome sequence of Zalerion maritima ATCC 34329, a (micro)plastics degrading marine fungus.</title>
        <authorList>
            <person name="Paco A."/>
            <person name="Goncalves M.F.M."/>
            <person name="Rocha-Santos T.A.P."/>
            <person name="Alves A."/>
        </authorList>
    </citation>
    <scope>NUCLEOTIDE SEQUENCE</scope>
    <source>
        <strain evidence="1">ATCC 34329</strain>
    </source>
</reference>
<dbReference type="AlphaFoldDB" id="A0AAD5RVS1"/>
<dbReference type="EMBL" id="JAKWBI020000036">
    <property type="protein sequence ID" value="KAJ2905175.1"/>
    <property type="molecule type" value="Genomic_DNA"/>
</dbReference>
<organism evidence="1 2">
    <name type="scientific">Zalerion maritima</name>
    <dbReference type="NCBI Taxonomy" id="339359"/>
    <lineage>
        <taxon>Eukaryota</taxon>
        <taxon>Fungi</taxon>
        <taxon>Dikarya</taxon>
        <taxon>Ascomycota</taxon>
        <taxon>Pezizomycotina</taxon>
        <taxon>Sordariomycetes</taxon>
        <taxon>Lulworthiomycetidae</taxon>
        <taxon>Lulworthiales</taxon>
        <taxon>Lulworthiaceae</taxon>
        <taxon>Zalerion</taxon>
    </lineage>
</organism>
<dbReference type="Proteomes" id="UP001201980">
    <property type="component" value="Unassembled WGS sequence"/>
</dbReference>
<sequence>MRLLHMAFEQISRVEIRSIEVRETGIFSIEDTEPGVRSPTASAGPILGAEQESCSGLIKATALRLEEALEALLLAVEEKCLIHYSATTRDCTIATIDTKLNISKPQADLSCLINVQVGKRDGWAAQFEN</sequence>
<gene>
    <name evidence="1" type="ORF">MKZ38_006081</name>
</gene>
<evidence type="ECO:0000313" key="2">
    <source>
        <dbReference type="Proteomes" id="UP001201980"/>
    </source>
</evidence>
<accession>A0AAD5RVS1</accession>